<accession>A0ABD2VSL9</accession>
<organism evidence="1 2">
    <name type="scientific">Trichogramma kaykai</name>
    <dbReference type="NCBI Taxonomy" id="54128"/>
    <lineage>
        <taxon>Eukaryota</taxon>
        <taxon>Metazoa</taxon>
        <taxon>Ecdysozoa</taxon>
        <taxon>Arthropoda</taxon>
        <taxon>Hexapoda</taxon>
        <taxon>Insecta</taxon>
        <taxon>Pterygota</taxon>
        <taxon>Neoptera</taxon>
        <taxon>Endopterygota</taxon>
        <taxon>Hymenoptera</taxon>
        <taxon>Apocrita</taxon>
        <taxon>Proctotrupomorpha</taxon>
        <taxon>Chalcidoidea</taxon>
        <taxon>Trichogrammatidae</taxon>
        <taxon>Trichogramma</taxon>
    </lineage>
</organism>
<evidence type="ECO:0000313" key="2">
    <source>
        <dbReference type="Proteomes" id="UP001627154"/>
    </source>
</evidence>
<evidence type="ECO:0000313" key="1">
    <source>
        <dbReference type="EMBL" id="KAL3383650.1"/>
    </source>
</evidence>
<dbReference type="EMBL" id="JBJJXI010000186">
    <property type="protein sequence ID" value="KAL3383650.1"/>
    <property type="molecule type" value="Genomic_DNA"/>
</dbReference>
<comment type="caution">
    <text evidence="1">The sequence shown here is derived from an EMBL/GenBank/DDBJ whole genome shotgun (WGS) entry which is preliminary data.</text>
</comment>
<keyword evidence="2" id="KW-1185">Reference proteome</keyword>
<name>A0ABD2VSL9_9HYME</name>
<reference evidence="1 2" key="1">
    <citation type="journal article" date="2024" name="bioRxiv">
        <title>A reference genome for Trichogramma kaykai: A tiny desert-dwelling parasitoid wasp with competing sex-ratio distorters.</title>
        <authorList>
            <person name="Culotta J."/>
            <person name="Lindsey A.R."/>
        </authorList>
    </citation>
    <scope>NUCLEOTIDE SEQUENCE [LARGE SCALE GENOMIC DNA]</scope>
    <source>
        <strain evidence="1 2">KSX58</strain>
    </source>
</reference>
<gene>
    <name evidence="1" type="ORF">TKK_020498</name>
</gene>
<dbReference type="AlphaFoldDB" id="A0ABD2VSL9"/>
<dbReference type="Proteomes" id="UP001627154">
    <property type="component" value="Unassembled WGS sequence"/>
</dbReference>
<sequence>MDHSLRLPAHFSTLDAQRADNSLSHGDRNSSPNQSLCWIKFPVTAYTATRLINSLPFIEYPRQPPRAFKRLVRAHLFKLDVHDWKQRCTMEHLKYEPQSLRNLLPPCEPSFLSTANRAGQTTMISELSTSSLFLNMYIKIVKLFFLEL</sequence>
<protein>
    <submittedName>
        <fullName evidence="1">Uncharacterized protein</fullName>
    </submittedName>
</protein>
<proteinExistence type="predicted"/>